<evidence type="ECO:0000313" key="1">
    <source>
        <dbReference type="EMBL" id="MBO0953020.1"/>
    </source>
</evidence>
<dbReference type="EMBL" id="JAFMYW010000018">
    <property type="protein sequence ID" value="MBO0953020.1"/>
    <property type="molecule type" value="Genomic_DNA"/>
</dbReference>
<dbReference type="Proteomes" id="UP000664628">
    <property type="component" value="Unassembled WGS sequence"/>
</dbReference>
<dbReference type="RefSeq" id="WP_207332972.1">
    <property type="nucleotide sequence ID" value="NZ_JAFMYW010000018.1"/>
</dbReference>
<name>A0ABS3JSP1_9BACT</name>
<proteinExistence type="predicted"/>
<gene>
    <name evidence="1" type="ORF">J2I46_30890</name>
</gene>
<comment type="caution">
    <text evidence="1">The sequence shown here is derived from an EMBL/GenBank/DDBJ whole genome shotgun (WGS) entry which is preliminary data.</text>
</comment>
<reference evidence="1 2" key="1">
    <citation type="submission" date="2021-03" db="EMBL/GenBank/DDBJ databases">
        <title>Fibrella sp. HMF5405 genome sequencing and assembly.</title>
        <authorList>
            <person name="Kang H."/>
            <person name="Kim H."/>
            <person name="Bae S."/>
            <person name="Joh K."/>
        </authorList>
    </citation>
    <scope>NUCLEOTIDE SEQUENCE [LARGE SCALE GENOMIC DNA]</scope>
    <source>
        <strain evidence="1 2">HMF5405</strain>
    </source>
</reference>
<sequence length="69" mass="7938">MYSTTDLPLGEKALLSFKLYEFADRSSSSPFCLDVWVERESVLGGRYGYETSLRFQLGHGLLTRRYSVH</sequence>
<organism evidence="1 2">
    <name type="scientific">Fibrella forsythiae</name>
    <dbReference type="NCBI Taxonomy" id="2817061"/>
    <lineage>
        <taxon>Bacteria</taxon>
        <taxon>Pseudomonadati</taxon>
        <taxon>Bacteroidota</taxon>
        <taxon>Cytophagia</taxon>
        <taxon>Cytophagales</taxon>
        <taxon>Spirosomataceae</taxon>
        <taxon>Fibrella</taxon>
    </lineage>
</organism>
<evidence type="ECO:0000313" key="2">
    <source>
        <dbReference type="Proteomes" id="UP000664628"/>
    </source>
</evidence>
<accession>A0ABS3JSP1</accession>
<keyword evidence="2" id="KW-1185">Reference proteome</keyword>
<protein>
    <submittedName>
        <fullName evidence="1">Uncharacterized protein</fullName>
    </submittedName>
</protein>